<keyword evidence="1" id="KW-0812">Transmembrane</keyword>
<dbReference type="Proteomes" id="UP001054837">
    <property type="component" value="Unassembled WGS sequence"/>
</dbReference>
<evidence type="ECO:0000256" key="1">
    <source>
        <dbReference type="SAM" id="Phobius"/>
    </source>
</evidence>
<accession>A0AAV4W947</accession>
<gene>
    <name evidence="2" type="ORF">CDAR_271891</name>
</gene>
<keyword evidence="1" id="KW-0472">Membrane</keyword>
<evidence type="ECO:0000313" key="2">
    <source>
        <dbReference type="EMBL" id="GIY78404.1"/>
    </source>
</evidence>
<reference evidence="2 3" key="1">
    <citation type="submission" date="2021-06" db="EMBL/GenBank/DDBJ databases">
        <title>Caerostris darwini draft genome.</title>
        <authorList>
            <person name="Kono N."/>
            <person name="Arakawa K."/>
        </authorList>
    </citation>
    <scope>NUCLEOTIDE SEQUENCE [LARGE SCALE GENOMIC DNA]</scope>
</reference>
<sequence length="108" mass="12405">MVLTTNDINCLERISRESSLSDSHGNNFDFKMKCLGGILFRNTSAPYRGRFFSLMKRSANGGEGVFFSIASLHLLCRLFIEHCFFLRMNRGKKKDVWELNSSIDCAER</sequence>
<proteinExistence type="predicted"/>
<feature type="transmembrane region" description="Helical" evidence="1">
    <location>
        <begin position="65"/>
        <end position="86"/>
    </location>
</feature>
<keyword evidence="3" id="KW-1185">Reference proteome</keyword>
<keyword evidence="1" id="KW-1133">Transmembrane helix</keyword>
<dbReference type="EMBL" id="BPLQ01014244">
    <property type="protein sequence ID" value="GIY78404.1"/>
    <property type="molecule type" value="Genomic_DNA"/>
</dbReference>
<protein>
    <submittedName>
        <fullName evidence="2">Uncharacterized protein</fullName>
    </submittedName>
</protein>
<evidence type="ECO:0000313" key="3">
    <source>
        <dbReference type="Proteomes" id="UP001054837"/>
    </source>
</evidence>
<organism evidence="2 3">
    <name type="scientific">Caerostris darwini</name>
    <dbReference type="NCBI Taxonomy" id="1538125"/>
    <lineage>
        <taxon>Eukaryota</taxon>
        <taxon>Metazoa</taxon>
        <taxon>Ecdysozoa</taxon>
        <taxon>Arthropoda</taxon>
        <taxon>Chelicerata</taxon>
        <taxon>Arachnida</taxon>
        <taxon>Araneae</taxon>
        <taxon>Araneomorphae</taxon>
        <taxon>Entelegynae</taxon>
        <taxon>Araneoidea</taxon>
        <taxon>Araneidae</taxon>
        <taxon>Caerostris</taxon>
    </lineage>
</organism>
<dbReference type="AlphaFoldDB" id="A0AAV4W947"/>
<name>A0AAV4W947_9ARAC</name>
<comment type="caution">
    <text evidence="2">The sequence shown here is derived from an EMBL/GenBank/DDBJ whole genome shotgun (WGS) entry which is preliminary data.</text>
</comment>